<name>A0A174UNR5_ANAHA</name>
<sequence>MSFQDELNRVTKTPEDVLSKREKESYAKGVDSAQRSYEKIKEELLEYAKQGKYETVNSKKRITYKYKSDNLWDTFLDNILNLKIRNVTINKSFFNKHGQAAQEAWFYIKDQVAFDAYMETLQELCRKDGISTKLTVCYNSLQGEKTYDIDEKIIDYVLVSYTLKVYIICTVEY</sequence>
<evidence type="ECO:0000313" key="1">
    <source>
        <dbReference type="EMBL" id="CUQ23872.1"/>
    </source>
</evidence>
<dbReference type="Proteomes" id="UP000095564">
    <property type="component" value="Unassembled WGS sequence"/>
</dbReference>
<dbReference type="GeneID" id="92741183"/>
<evidence type="ECO:0000313" key="2">
    <source>
        <dbReference type="EMBL" id="WMD17870.1"/>
    </source>
</evidence>
<dbReference type="EMBL" id="CZAU01000061">
    <property type="protein sequence ID" value="CUQ23872.1"/>
    <property type="molecule type" value="Genomic_DNA"/>
</dbReference>
<proteinExistence type="predicted"/>
<protein>
    <submittedName>
        <fullName evidence="1">Uncharacterized protein</fullName>
    </submittedName>
</protein>
<dbReference type="AlphaFoldDB" id="A0A174UNR5"/>
<accession>A0A174UNR5</accession>
<reference evidence="1 3" key="1">
    <citation type="submission" date="2015-09" db="EMBL/GenBank/DDBJ databases">
        <authorList>
            <consortium name="Pathogen Informatics"/>
        </authorList>
    </citation>
    <scope>NUCLEOTIDE SEQUENCE [LARGE SCALE GENOMIC DNA]</scope>
    <source>
        <strain evidence="1 3">2789STDY5834908</strain>
    </source>
</reference>
<dbReference type="EMBL" id="CP132968">
    <property type="protein sequence ID" value="WMD17870.1"/>
    <property type="molecule type" value="Genomic_DNA"/>
</dbReference>
<reference evidence="2" key="2">
    <citation type="submission" date="2023-08" db="EMBL/GenBank/DDBJ databases">
        <title>Complete Genome Sequences of butyrate producing Anaerostipes hadrus strains BA1 and GIF7 isolated from the terminal ileum of a healthy lean male.</title>
        <authorList>
            <person name="Low A."/>
            <person name="Sheludchenko M."/>
            <person name="Cheng H.E."/>
            <person name="Koh X.Q."/>
            <person name="Lee J."/>
        </authorList>
    </citation>
    <scope>NUCLEOTIDE SEQUENCE</scope>
    <source>
        <strain evidence="2">BA1</strain>
    </source>
</reference>
<gene>
    <name evidence="1" type="ORF">ERS852520_03480</name>
    <name evidence="2" type="ORF">RBI15_07250</name>
</gene>
<dbReference type="Proteomes" id="UP001243496">
    <property type="component" value="Chromosome"/>
</dbReference>
<evidence type="ECO:0000313" key="3">
    <source>
        <dbReference type="Proteomes" id="UP000095564"/>
    </source>
</evidence>
<dbReference type="OrthoDB" id="2068275at2"/>
<dbReference type="RefSeq" id="WP_022375722.1">
    <property type="nucleotide sequence ID" value="NZ_CP132968.1"/>
</dbReference>
<organism evidence="1 3">
    <name type="scientific">Anaerostipes hadrus</name>
    <dbReference type="NCBI Taxonomy" id="649756"/>
    <lineage>
        <taxon>Bacteria</taxon>
        <taxon>Bacillati</taxon>
        <taxon>Bacillota</taxon>
        <taxon>Clostridia</taxon>
        <taxon>Lachnospirales</taxon>
        <taxon>Lachnospiraceae</taxon>
        <taxon>Anaerostipes</taxon>
    </lineage>
</organism>